<protein>
    <submittedName>
        <fullName evidence="5">Nuclease HARBI1</fullName>
    </submittedName>
</protein>
<keyword evidence="6" id="KW-1185">Reference proteome</keyword>
<dbReference type="Pfam" id="PF09004">
    <property type="entry name" value="ALKBH8_N"/>
    <property type="match status" value="1"/>
</dbReference>
<feature type="domain" description="DDE Tnp4" evidence="4">
    <location>
        <begin position="19"/>
        <end position="93"/>
    </location>
</feature>
<keyword evidence="2" id="KW-0479">Metal-binding</keyword>
<dbReference type="EMBL" id="JAOPHQ010005156">
    <property type="protein sequence ID" value="KAK0136437.1"/>
    <property type="molecule type" value="Genomic_DNA"/>
</dbReference>
<proteinExistence type="predicted"/>
<dbReference type="Pfam" id="PF13359">
    <property type="entry name" value="DDE_Tnp_4"/>
    <property type="match status" value="1"/>
</dbReference>
<dbReference type="GO" id="GO:0008168">
    <property type="term" value="F:methyltransferase activity"/>
    <property type="evidence" value="ECO:0007669"/>
    <property type="project" value="InterPro"/>
</dbReference>
<sequence>MIKANFMAIAGMAGVVGAVDGTHIQIIAPSKDEDVFVNRKKVHSINTQIAFDATFNILDVAKWPAGSTRDPRILMESGLRREVGYQLGVLLGDGDETNYRKEVLDLTAWCSSNNLELNITKTKEIIIDFRKKKTDLTPLYINGACVEKVRTFKYLGTVISEDLSWSSYTTAVVKKAQQRIHFLRVLRRNNLESKLLETFYRSCIGSLLTHCISVWYASCTVADKKRLQRVVKTTQRIIGHPLPSLDSIYTSRCSNKARNILWDSLHPGHHLFNLLPSGRRYRRHLRNKRN</sequence>
<feature type="domain" description="Alkylated DNA repair protein AlkB homologue 8 N-terminal" evidence="3">
    <location>
        <begin position="165"/>
        <end position="206"/>
    </location>
</feature>
<evidence type="ECO:0000256" key="1">
    <source>
        <dbReference type="ARBA" id="ARBA00001968"/>
    </source>
</evidence>
<gene>
    <name evidence="5" type="primary">Harbi1_95</name>
    <name evidence="5" type="ORF">N1851_027439</name>
</gene>
<dbReference type="Proteomes" id="UP001174136">
    <property type="component" value="Unassembled WGS sequence"/>
</dbReference>
<dbReference type="GO" id="GO:0016706">
    <property type="term" value="F:2-oxoglutarate-dependent dioxygenase activity"/>
    <property type="evidence" value="ECO:0007669"/>
    <property type="project" value="InterPro"/>
</dbReference>
<accession>A0AA47MA53</accession>
<dbReference type="AlphaFoldDB" id="A0AA47MA53"/>
<dbReference type="InterPro" id="IPR027806">
    <property type="entry name" value="HARBI1_dom"/>
</dbReference>
<dbReference type="PANTHER" id="PTHR33332">
    <property type="entry name" value="REVERSE TRANSCRIPTASE DOMAIN-CONTAINING PROTEIN"/>
    <property type="match status" value="1"/>
</dbReference>
<dbReference type="InterPro" id="IPR015095">
    <property type="entry name" value="AlkB_hom8_N"/>
</dbReference>
<reference evidence="5" key="1">
    <citation type="journal article" date="2023" name="Front. Mar. Sci.">
        <title>A new Merluccius polli reference genome to investigate the effects of global change in West African waters.</title>
        <authorList>
            <person name="Mateo J.L."/>
            <person name="Blanco-Fernandez C."/>
            <person name="Garcia-Vazquez E."/>
            <person name="Machado-Schiaffino G."/>
        </authorList>
    </citation>
    <scope>NUCLEOTIDE SEQUENCE</scope>
    <source>
        <strain evidence="5">C29</strain>
        <tissue evidence="5">Fin</tissue>
    </source>
</reference>
<dbReference type="GO" id="GO:0046872">
    <property type="term" value="F:metal ion binding"/>
    <property type="evidence" value="ECO:0007669"/>
    <property type="project" value="UniProtKB-KW"/>
</dbReference>
<evidence type="ECO:0000259" key="3">
    <source>
        <dbReference type="Pfam" id="PF09004"/>
    </source>
</evidence>
<name>A0AA47MA53_MERPO</name>
<evidence type="ECO:0000313" key="5">
    <source>
        <dbReference type="EMBL" id="KAK0136437.1"/>
    </source>
</evidence>
<evidence type="ECO:0000313" key="6">
    <source>
        <dbReference type="Proteomes" id="UP001174136"/>
    </source>
</evidence>
<comment type="caution">
    <text evidence="5">The sequence shown here is derived from an EMBL/GenBank/DDBJ whole genome shotgun (WGS) entry which is preliminary data.</text>
</comment>
<evidence type="ECO:0000256" key="2">
    <source>
        <dbReference type="ARBA" id="ARBA00022723"/>
    </source>
</evidence>
<comment type="cofactor">
    <cofactor evidence="1">
        <name>a divalent metal cation</name>
        <dbReference type="ChEBI" id="CHEBI:60240"/>
    </cofactor>
</comment>
<evidence type="ECO:0000259" key="4">
    <source>
        <dbReference type="Pfam" id="PF13359"/>
    </source>
</evidence>
<organism evidence="5 6">
    <name type="scientific">Merluccius polli</name>
    <name type="common">Benguela hake</name>
    <name type="synonym">Merluccius cadenati</name>
    <dbReference type="NCBI Taxonomy" id="89951"/>
    <lineage>
        <taxon>Eukaryota</taxon>
        <taxon>Metazoa</taxon>
        <taxon>Chordata</taxon>
        <taxon>Craniata</taxon>
        <taxon>Vertebrata</taxon>
        <taxon>Euteleostomi</taxon>
        <taxon>Actinopterygii</taxon>
        <taxon>Neopterygii</taxon>
        <taxon>Teleostei</taxon>
        <taxon>Neoteleostei</taxon>
        <taxon>Acanthomorphata</taxon>
        <taxon>Zeiogadaria</taxon>
        <taxon>Gadariae</taxon>
        <taxon>Gadiformes</taxon>
        <taxon>Gadoidei</taxon>
        <taxon>Merlucciidae</taxon>
        <taxon>Merluccius</taxon>
    </lineage>
</organism>